<dbReference type="HOGENOM" id="CLU_069054_5_2_5"/>
<dbReference type="InterPro" id="IPR035903">
    <property type="entry name" value="HesB-like_dom_sf"/>
</dbReference>
<dbReference type="InterPro" id="IPR016092">
    <property type="entry name" value="ATAP"/>
</dbReference>
<dbReference type="eggNOG" id="COG0316">
    <property type="taxonomic scope" value="Bacteria"/>
</dbReference>
<evidence type="ECO:0000259" key="1">
    <source>
        <dbReference type="Pfam" id="PF01521"/>
    </source>
</evidence>
<dbReference type="SUPFAM" id="SSF89360">
    <property type="entry name" value="HesB-like domain"/>
    <property type="match status" value="1"/>
</dbReference>
<dbReference type="Pfam" id="PF01521">
    <property type="entry name" value="Fe-S_biosyn"/>
    <property type="match status" value="1"/>
</dbReference>
<gene>
    <name evidence="2" type="ordered locus">RPC_4470</name>
</gene>
<protein>
    <submittedName>
        <fullName evidence="2">HesB/YadR/YfhF</fullName>
    </submittedName>
</protein>
<organism evidence="2">
    <name type="scientific">Rhodopseudomonas palustris (strain BisB18)</name>
    <dbReference type="NCBI Taxonomy" id="316056"/>
    <lineage>
        <taxon>Bacteria</taxon>
        <taxon>Pseudomonadati</taxon>
        <taxon>Pseudomonadota</taxon>
        <taxon>Alphaproteobacteria</taxon>
        <taxon>Hyphomicrobiales</taxon>
        <taxon>Nitrobacteraceae</taxon>
        <taxon>Rhodopseudomonas</taxon>
    </lineage>
</organism>
<dbReference type="GO" id="GO:0016226">
    <property type="term" value="P:iron-sulfur cluster assembly"/>
    <property type="evidence" value="ECO:0007669"/>
    <property type="project" value="InterPro"/>
</dbReference>
<dbReference type="InterPro" id="IPR000361">
    <property type="entry name" value="ATAP_core_dom"/>
</dbReference>
<dbReference type="GO" id="GO:0051537">
    <property type="term" value="F:2 iron, 2 sulfur cluster binding"/>
    <property type="evidence" value="ECO:0007669"/>
    <property type="project" value="UniProtKB-ARBA"/>
</dbReference>
<dbReference type="NCBIfam" id="TIGR00049">
    <property type="entry name" value="iron-sulfur cluster assembly accessory protein"/>
    <property type="match status" value="1"/>
</dbReference>
<proteinExistence type="predicted"/>
<name>Q20XZ3_RHOPB</name>
<dbReference type="EMBL" id="CP000301">
    <property type="protein sequence ID" value="ABD89993.1"/>
    <property type="molecule type" value="Genomic_DNA"/>
</dbReference>
<dbReference type="AlphaFoldDB" id="Q20XZ3"/>
<reference evidence="2" key="1">
    <citation type="submission" date="2006-03" db="EMBL/GenBank/DDBJ databases">
        <title>Complete sequence of Rhodopseudomonas palustris BisB18.</title>
        <authorList>
            <consortium name="US DOE Joint Genome Institute"/>
            <person name="Copeland A."/>
            <person name="Lucas S."/>
            <person name="Lapidus A."/>
            <person name="Barry K."/>
            <person name="Detter J.C."/>
            <person name="Glavina del Rio T."/>
            <person name="Hammon N."/>
            <person name="Israni S."/>
            <person name="Dalin E."/>
            <person name="Tice H."/>
            <person name="Pitluck S."/>
            <person name="Chain P."/>
            <person name="Malfatti S."/>
            <person name="Shin M."/>
            <person name="Vergez L."/>
            <person name="Schmutz J."/>
            <person name="Larimer F."/>
            <person name="Land M."/>
            <person name="Hauser L."/>
            <person name="Pelletier D.A."/>
            <person name="Kyrpides N."/>
            <person name="Anderson I."/>
            <person name="Oda Y."/>
            <person name="Harwood C.S."/>
            <person name="Richardson P."/>
        </authorList>
    </citation>
    <scope>NUCLEOTIDE SEQUENCE [LARGE SCALE GENOMIC DNA]</scope>
    <source>
        <strain evidence="2">BisB18</strain>
    </source>
</reference>
<accession>Q20XZ3</accession>
<dbReference type="RefSeq" id="WP_011474873.1">
    <property type="nucleotide sequence ID" value="NC_007925.1"/>
</dbReference>
<sequence length="118" mass="12592">MSFTLTPSAEKFIRRMLRFSPGAGGFRLNVSAGGCAGLSAEFDVEPAVRPGEVVETIGDISFYLPVASQKLLDGVVVDFVETPTSSGFVFHDPKRSACGCATDSTPQPTVTLHQLREI</sequence>
<dbReference type="KEGG" id="rpc:RPC_4470"/>
<evidence type="ECO:0000313" key="2">
    <source>
        <dbReference type="EMBL" id="ABD89993.1"/>
    </source>
</evidence>
<dbReference type="STRING" id="316056.RPC_4470"/>
<dbReference type="Gene3D" id="2.60.300.12">
    <property type="entry name" value="HesB-like domain"/>
    <property type="match status" value="1"/>
</dbReference>
<feature type="domain" description="Core" evidence="1">
    <location>
        <begin position="1"/>
        <end position="100"/>
    </location>
</feature>
<dbReference type="OrthoDB" id="7569455at2"/>